<name>A0A1I2N520_9CLOT</name>
<protein>
    <submittedName>
        <fullName evidence="8">Membrane protein</fullName>
    </submittedName>
    <submittedName>
        <fullName evidence="7">YihY/virulence factor BrkB family protein</fullName>
    </submittedName>
</protein>
<evidence type="ECO:0000256" key="5">
    <source>
        <dbReference type="ARBA" id="ARBA00023136"/>
    </source>
</evidence>
<reference evidence="7 10" key="2">
    <citation type="submission" date="2018-03" db="EMBL/GenBank/DDBJ databases">
        <title>The uncultured portion of the human microbiome is neutrally assembled.</title>
        <authorList>
            <person name="Jeraldo P."/>
            <person name="Boardman L."/>
            <person name="White B.A."/>
            <person name="Nelson H."/>
            <person name="Goldenfeld N."/>
            <person name="Chia N."/>
        </authorList>
    </citation>
    <scope>NUCLEOTIDE SEQUENCE [LARGE SCALE GENOMIC DNA]</scope>
    <source>
        <strain evidence="7">CIM:MAG 903</strain>
    </source>
</reference>
<dbReference type="EMBL" id="FOOE01000019">
    <property type="protein sequence ID" value="SFF98872.1"/>
    <property type="molecule type" value="Genomic_DNA"/>
</dbReference>
<dbReference type="Proteomes" id="UP000246114">
    <property type="component" value="Unassembled WGS sequence"/>
</dbReference>
<evidence type="ECO:0000256" key="6">
    <source>
        <dbReference type="SAM" id="Phobius"/>
    </source>
</evidence>
<feature type="transmembrane region" description="Helical" evidence="6">
    <location>
        <begin position="202"/>
        <end position="224"/>
    </location>
</feature>
<keyword evidence="5 6" id="KW-0472">Membrane</keyword>
<feature type="transmembrane region" description="Helical" evidence="6">
    <location>
        <begin position="85"/>
        <end position="104"/>
    </location>
</feature>
<dbReference type="PANTHER" id="PTHR30213">
    <property type="entry name" value="INNER MEMBRANE PROTEIN YHJD"/>
    <property type="match status" value="1"/>
</dbReference>
<dbReference type="NCBIfam" id="TIGR00765">
    <property type="entry name" value="yihY_not_rbn"/>
    <property type="match status" value="1"/>
</dbReference>
<organism evidence="8 9">
    <name type="scientific">Clostridium cadaveris</name>
    <dbReference type="NCBI Taxonomy" id="1529"/>
    <lineage>
        <taxon>Bacteria</taxon>
        <taxon>Bacillati</taxon>
        <taxon>Bacillota</taxon>
        <taxon>Clostridia</taxon>
        <taxon>Eubacteriales</taxon>
        <taxon>Clostridiaceae</taxon>
        <taxon>Clostridium</taxon>
    </lineage>
</organism>
<dbReference type="AlphaFoldDB" id="A0A1I2N520"/>
<feature type="transmembrane region" description="Helical" evidence="6">
    <location>
        <begin position="236"/>
        <end position="258"/>
    </location>
</feature>
<dbReference type="RefSeq" id="WP_074845904.1">
    <property type="nucleotide sequence ID" value="NZ_CABMJC010000010.1"/>
</dbReference>
<sequence>MERNFFINLFRRIQKDDIFALTSQIAYGLVISFIPFLIFLMTFIGHLKLDPQSVLVTLKTFMPTTAFEFIRSTVEGVVTYQNGNLLSVSLILTIWTASTGFRAVMKGMNKAYNQKETRNFIVVFIIAILFTVVFTLIIIASLILLVFGNIIGHYLLKYLTYTGFVTRLWNLLRYSFIITMMVGVFALIYRYTPCIRLKWSEVIPGALIATLGWILTSLGFSFYVNNFSNYSKLYGGIAAVLILMTWLYLSSFILLIGGEINAYLLEYKEENEKIRK</sequence>
<evidence type="ECO:0000313" key="9">
    <source>
        <dbReference type="Proteomes" id="UP000182135"/>
    </source>
</evidence>
<evidence type="ECO:0000256" key="2">
    <source>
        <dbReference type="ARBA" id="ARBA00022475"/>
    </source>
</evidence>
<keyword evidence="2" id="KW-1003">Cell membrane</keyword>
<feature type="transmembrane region" description="Helical" evidence="6">
    <location>
        <begin position="171"/>
        <end position="190"/>
    </location>
</feature>
<keyword evidence="3 6" id="KW-0812">Transmembrane</keyword>
<evidence type="ECO:0000313" key="7">
    <source>
        <dbReference type="EMBL" id="PWL55878.1"/>
    </source>
</evidence>
<proteinExistence type="predicted"/>
<evidence type="ECO:0000256" key="4">
    <source>
        <dbReference type="ARBA" id="ARBA00022989"/>
    </source>
</evidence>
<dbReference type="GO" id="GO:0005886">
    <property type="term" value="C:plasma membrane"/>
    <property type="evidence" value="ECO:0007669"/>
    <property type="project" value="UniProtKB-SubCell"/>
</dbReference>
<feature type="transmembrane region" description="Helical" evidence="6">
    <location>
        <begin position="120"/>
        <end position="151"/>
    </location>
</feature>
<dbReference type="Pfam" id="PF03631">
    <property type="entry name" value="Virul_fac_BrkB"/>
    <property type="match status" value="1"/>
</dbReference>
<dbReference type="OrthoDB" id="9775903at2"/>
<dbReference type="PIRSF" id="PIRSF035875">
    <property type="entry name" value="RNase_BN"/>
    <property type="match status" value="1"/>
</dbReference>
<dbReference type="EMBL" id="QAMZ01000002">
    <property type="protein sequence ID" value="PWL55878.1"/>
    <property type="molecule type" value="Genomic_DNA"/>
</dbReference>
<dbReference type="Proteomes" id="UP000182135">
    <property type="component" value="Unassembled WGS sequence"/>
</dbReference>
<feature type="transmembrane region" description="Helical" evidence="6">
    <location>
        <begin position="21"/>
        <end position="44"/>
    </location>
</feature>
<dbReference type="InterPro" id="IPR017039">
    <property type="entry name" value="Virul_fac_BrkB"/>
</dbReference>
<dbReference type="eggNOG" id="COG1295">
    <property type="taxonomic scope" value="Bacteria"/>
</dbReference>
<evidence type="ECO:0000313" key="8">
    <source>
        <dbReference type="EMBL" id="SFF98872.1"/>
    </source>
</evidence>
<accession>A0A1I2N520</accession>
<dbReference type="STRING" id="1529.SAMN04487885_11918"/>
<dbReference type="PANTHER" id="PTHR30213:SF0">
    <property type="entry name" value="UPF0761 MEMBRANE PROTEIN YIHY"/>
    <property type="match status" value="1"/>
</dbReference>
<reference evidence="8 9" key="1">
    <citation type="submission" date="2016-10" db="EMBL/GenBank/DDBJ databases">
        <authorList>
            <person name="de Groot N.N."/>
        </authorList>
    </citation>
    <scope>NUCLEOTIDE SEQUENCE [LARGE SCALE GENOMIC DNA]</scope>
    <source>
        <strain evidence="8 9">NLAE-zl-G419</strain>
    </source>
</reference>
<evidence type="ECO:0000256" key="1">
    <source>
        <dbReference type="ARBA" id="ARBA00004651"/>
    </source>
</evidence>
<comment type="subcellular location">
    <subcellularLocation>
        <location evidence="1">Cell membrane</location>
        <topology evidence="1">Multi-pass membrane protein</topology>
    </subcellularLocation>
</comment>
<evidence type="ECO:0000313" key="10">
    <source>
        <dbReference type="Proteomes" id="UP000246114"/>
    </source>
</evidence>
<keyword evidence="4 6" id="KW-1133">Transmembrane helix</keyword>
<keyword evidence="9" id="KW-1185">Reference proteome</keyword>
<gene>
    <name evidence="7" type="ORF">DBY38_00120</name>
    <name evidence="8" type="ORF">SAMN04487885_11918</name>
</gene>
<evidence type="ECO:0000256" key="3">
    <source>
        <dbReference type="ARBA" id="ARBA00022692"/>
    </source>
</evidence>